<dbReference type="GO" id="GO:0016301">
    <property type="term" value="F:kinase activity"/>
    <property type="evidence" value="ECO:0007669"/>
    <property type="project" value="UniProtKB-KW"/>
</dbReference>
<name>A0A239D2S8_9BACT</name>
<dbReference type="SMART" id="SM01079">
    <property type="entry name" value="CHASE"/>
    <property type="match status" value="1"/>
</dbReference>
<evidence type="ECO:0000256" key="1">
    <source>
        <dbReference type="ARBA" id="ARBA00004370"/>
    </source>
</evidence>
<dbReference type="PROSITE" id="PS50113">
    <property type="entry name" value="PAC"/>
    <property type="match status" value="2"/>
</dbReference>
<evidence type="ECO:0000259" key="14">
    <source>
        <dbReference type="PROSITE" id="PS50112"/>
    </source>
</evidence>
<keyword evidence="8 13" id="KW-1133">Transmembrane helix</keyword>
<evidence type="ECO:0000256" key="2">
    <source>
        <dbReference type="ARBA" id="ARBA00022679"/>
    </source>
</evidence>
<dbReference type="GO" id="GO:0005524">
    <property type="term" value="F:ATP binding"/>
    <property type="evidence" value="ECO:0007669"/>
    <property type="project" value="UniProtKB-KW"/>
</dbReference>
<protein>
    <recommendedName>
        <fullName evidence="11">Sensor protein FixL</fullName>
    </recommendedName>
</protein>
<dbReference type="OrthoDB" id="9802500at2"/>
<keyword evidence="9 13" id="KW-0472">Membrane</keyword>
<dbReference type="InterPro" id="IPR006189">
    <property type="entry name" value="CHASE_dom"/>
</dbReference>
<evidence type="ECO:0000256" key="7">
    <source>
        <dbReference type="ARBA" id="ARBA00022840"/>
    </source>
</evidence>
<dbReference type="PANTHER" id="PTHR43156:SF2">
    <property type="entry name" value="STAGE II SPORULATION PROTEIN E"/>
    <property type="match status" value="1"/>
</dbReference>
<dbReference type="NCBIfam" id="TIGR00229">
    <property type="entry name" value="sensory_box"/>
    <property type="match status" value="2"/>
</dbReference>
<evidence type="ECO:0000313" key="17">
    <source>
        <dbReference type="EMBL" id="SNS26826.1"/>
    </source>
</evidence>
<dbReference type="SMART" id="SM00331">
    <property type="entry name" value="PP2C_SIG"/>
    <property type="match status" value="1"/>
</dbReference>
<dbReference type="SUPFAM" id="SSF55785">
    <property type="entry name" value="PYP-like sensor domain (PAS domain)"/>
    <property type="match status" value="2"/>
</dbReference>
<evidence type="ECO:0000256" key="3">
    <source>
        <dbReference type="ARBA" id="ARBA00022692"/>
    </source>
</evidence>
<dbReference type="Gene3D" id="3.30.450.20">
    <property type="entry name" value="PAS domain"/>
    <property type="match status" value="2"/>
</dbReference>
<feature type="transmembrane region" description="Helical" evidence="13">
    <location>
        <begin position="28"/>
        <end position="47"/>
    </location>
</feature>
<comment type="function">
    <text evidence="10">Putative oxygen sensor; modulates the activity of FixJ, a transcriptional activator of nitrogen fixation fixK gene. FixL probably acts as a kinase that phosphorylates FixJ.</text>
</comment>
<feature type="transmembrane region" description="Helical" evidence="13">
    <location>
        <begin position="331"/>
        <end position="351"/>
    </location>
</feature>
<dbReference type="SMART" id="SM00091">
    <property type="entry name" value="PAS"/>
    <property type="match status" value="2"/>
</dbReference>
<dbReference type="PANTHER" id="PTHR43156">
    <property type="entry name" value="STAGE II SPORULATION PROTEIN E-RELATED"/>
    <property type="match status" value="1"/>
</dbReference>
<dbReference type="Gene3D" id="3.30.450.350">
    <property type="entry name" value="CHASE domain"/>
    <property type="match status" value="1"/>
</dbReference>
<proteinExistence type="predicted"/>
<feature type="domain" description="CHASE" evidence="16">
    <location>
        <begin position="113"/>
        <end position="313"/>
    </location>
</feature>
<dbReference type="GO" id="GO:0016791">
    <property type="term" value="F:phosphatase activity"/>
    <property type="evidence" value="ECO:0007669"/>
    <property type="project" value="TreeGrafter"/>
</dbReference>
<dbReference type="FunFam" id="3.30.450.20:FF:000060">
    <property type="entry name" value="Sensor protein FixL"/>
    <property type="match status" value="1"/>
</dbReference>
<dbReference type="Pfam" id="PF03924">
    <property type="entry name" value="CHASE"/>
    <property type="match status" value="1"/>
</dbReference>
<keyword evidence="4" id="KW-0547">Nucleotide-binding</keyword>
<dbReference type="Pfam" id="PF07228">
    <property type="entry name" value="SpoIIE"/>
    <property type="match status" value="1"/>
</dbReference>
<keyword evidence="3 13" id="KW-0812">Transmembrane</keyword>
<dbReference type="GO" id="GO:0007165">
    <property type="term" value="P:signal transduction"/>
    <property type="evidence" value="ECO:0007669"/>
    <property type="project" value="UniProtKB-ARBA"/>
</dbReference>
<dbReference type="InterPro" id="IPR035965">
    <property type="entry name" value="PAS-like_dom_sf"/>
</dbReference>
<dbReference type="GO" id="GO:0016020">
    <property type="term" value="C:membrane"/>
    <property type="evidence" value="ECO:0007669"/>
    <property type="project" value="UniProtKB-SubCell"/>
</dbReference>
<sequence>MADRIESAPRTQGDARTWLGLGSRPSPLVLGLILLCLILTAIGWHNASTLTDTLARARFSGRTKEISLAIEDRLSTYEMALRGGRAMFAALGQPSRAQWRGYVAKLNIAQHYPGIQGIGYTILVPPSDLRRHEKTVRAEGFPEYAVHPPGRRDIYTAILYLEPFDTRNQKAFGYDMFSEPVRRTAMERARDTGDPAATGRVTLVQETDADVQAGFLLYMPHYEPGVPVFTVEERRAALRGYVYSPFRVNDFMRGVLGKTLPGLGLEIYDGSAATEDALLFRSENHGSLRDSGRTPMFELRREVMTYGRPWTLVFRSLPEFEATVDRSVPRMVLAGGICISLLLALFVQSLLGTRARALSLAEAMTFELRESEARLAAVLENAVDAIFTVGGDGLIRSANAAACRIFGYAQEELVGRNVSLLMAEPFRSQHDGYLARYLRTGEPHVLGKGGREVQGLRKDGSSIPLELTVGGMVIGGENLFTGIVRDVSERAQARQKLEQANAALAKNEQFLKSITNNIPGMVGYWNADLSCGFANDAYLLWIGKPLHEVIGKSLPDLLGPEAFSQYERQVRGVLRGEPQHFERELVNADGDHRHALAHYIPDGEPSDVRGFFVLVNDITELKRAQVQLEERQQRLQADLEAAAEIQRSLLPKEGTCSLGLEWDYRFMPSATIGGDIFNVVCLGPQHTGLYMVDVSGHGVPAALVSVSVAQELSLAGNMLMDTLTQQPRSPETVLRLLDEAFPIERFDKFFSMFYMVYETRGGMLAYCNAGHPAPMLLRSDGRTELLEDGGTLVGMGMGNTYALGRAVIGDGDLLLIYTDGVTELENPDGEQFGEVRLWEVFSECVGWTPQLVLDRTVGTLQAHADGRPPDDDISIMCVRFTAI</sequence>
<organism evidence="17 18">
    <name type="scientific">Humidesulfovibrio mexicanus</name>
    <dbReference type="NCBI Taxonomy" id="147047"/>
    <lineage>
        <taxon>Bacteria</taxon>
        <taxon>Pseudomonadati</taxon>
        <taxon>Thermodesulfobacteriota</taxon>
        <taxon>Desulfovibrionia</taxon>
        <taxon>Desulfovibrionales</taxon>
        <taxon>Desulfovibrionaceae</taxon>
        <taxon>Humidesulfovibrio</taxon>
    </lineage>
</organism>
<dbReference type="InterPro" id="IPR013656">
    <property type="entry name" value="PAS_4"/>
</dbReference>
<dbReference type="EMBL" id="FZOC01000011">
    <property type="protein sequence ID" value="SNS26826.1"/>
    <property type="molecule type" value="Genomic_DNA"/>
</dbReference>
<keyword evidence="6" id="KW-0378">Hydrolase</keyword>
<dbReference type="CDD" id="cd00130">
    <property type="entry name" value="PAS"/>
    <property type="match status" value="2"/>
</dbReference>
<evidence type="ECO:0000313" key="18">
    <source>
        <dbReference type="Proteomes" id="UP000198324"/>
    </source>
</evidence>
<dbReference type="InterPro" id="IPR000014">
    <property type="entry name" value="PAS"/>
</dbReference>
<gene>
    <name evidence="17" type="ORF">SAMN04488503_0090</name>
</gene>
<evidence type="ECO:0000256" key="5">
    <source>
        <dbReference type="ARBA" id="ARBA00022777"/>
    </source>
</evidence>
<dbReference type="InterPro" id="IPR013767">
    <property type="entry name" value="PAS_fold"/>
</dbReference>
<feature type="domain" description="PAS" evidence="14">
    <location>
        <begin position="371"/>
        <end position="425"/>
    </location>
</feature>
<dbReference type="Pfam" id="PF00989">
    <property type="entry name" value="PAS"/>
    <property type="match status" value="1"/>
</dbReference>
<dbReference type="InterPro" id="IPR000700">
    <property type="entry name" value="PAS-assoc_C"/>
</dbReference>
<dbReference type="Pfam" id="PF08448">
    <property type="entry name" value="PAS_4"/>
    <property type="match status" value="1"/>
</dbReference>
<keyword evidence="5" id="KW-0418">Kinase</keyword>
<dbReference type="InterPro" id="IPR036457">
    <property type="entry name" value="PPM-type-like_dom_sf"/>
</dbReference>
<keyword evidence="7" id="KW-0067">ATP-binding</keyword>
<dbReference type="InterPro" id="IPR001932">
    <property type="entry name" value="PPM-type_phosphatase-like_dom"/>
</dbReference>
<dbReference type="InterPro" id="IPR052016">
    <property type="entry name" value="Bact_Sigma-Reg"/>
</dbReference>
<evidence type="ECO:0000256" key="12">
    <source>
        <dbReference type="SAM" id="Coils"/>
    </source>
</evidence>
<evidence type="ECO:0000259" key="16">
    <source>
        <dbReference type="PROSITE" id="PS50839"/>
    </source>
</evidence>
<feature type="coiled-coil region" evidence="12">
    <location>
        <begin position="618"/>
        <end position="645"/>
    </location>
</feature>
<dbReference type="Proteomes" id="UP000198324">
    <property type="component" value="Unassembled WGS sequence"/>
</dbReference>
<evidence type="ECO:0000256" key="10">
    <source>
        <dbReference type="ARBA" id="ARBA00059827"/>
    </source>
</evidence>
<keyword evidence="2" id="KW-0808">Transferase</keyword>
<evidence type="ECO:0000259" key="15">
    <source>
        <dbReference type="PROSITE" id="PS50113"/>
    </source>
</evidence>
<evidence type="ECO:0000256" key="4">
    <source>
        <dbReference type="ARBA" id="ARBA00022741"/>
    </source>
</evidence>
<evidence type="ECO:0000256" key="9">
    <source>
        <dbReference type="ARBA" id="ARBA00023136"/>
    </source>
</evidence>
<feature type="domain" description="PAC" evidence="15">
    <location>
        <begin position="449"/>
        <end position="499"/>
    </location>
</feature>
<accession>A0A239D2S8</accession>
<reference evidence="17 18" key="1">
    <citation type="submission" date="2017-06" db="EMBL/GenBank/DDBJ databases">
        <authorList>
            <person name="Kim H.J."/>
            <person name="Triplett B.A."/>
        </authorList>
    </citation>
    <scope>NUCLEOTIDE SEQUENCE [LARGE SCALE GENOMIC DNA]</scope>
    <source>
        <strain evidence="17 18">DSM 13116</strain>
    </source>
</reference>
<comment type="subcellular location">
    <subcellularLocation>
        <location evidence="1">Membrane</location>
    </subcellularLocation>
</comment>
<keyword evidence="12" id="KW-0175">Coiled coil</keyword>
<dbReference type="AlphaFoldDB" id="A0A239D2S8"/>
<dbReference type="SUPFAM" id="SSF81606">
    <property type="entry name" value="PP2C-like"/>
    <property type="match status" value="1"/>
</dbReference>
<dbReference type="InterPro" id="IPR001610">
    <property type="entry name" value="PAC"/>
</dbReference>
<keyword evidence="18" id="KW-1185">Reference proteome</keyword>
<evidence type="ECO:0000256" key="13">
    <source>
        <dbReference type="SAM" id="Phobius"/>
    </source>
</evidence>
<dbReference type="PROSITE" id="PS50839">
    <property type="entry name" value="CHASE"/>
    <property type="match status" value="1"/>
</dbReference>
<dbReference type="SMART" id="SM00086">
    <property type="entry name" value="PAC"/>
    <property type="match status" value="2"/>
</dbReference>
<feature type="domain" description="PAS" evidence="14">
    <location>
        <begin position="507"/>
        <end position="577"/>
    </location>
</feature>
<evidence type="ECO:0000256" key="8">
    <source>
        <dbReference type="ARBA" id="ARBA00022989"/>
    </source>
</evidence>
<evidence type="ECO:0000256" key="6">
    <source>
        <dbReference type="ARBA" id="ARBA00022801"/>
    </source>
</evidence>
<dbReference type="Gene3D" id="3.60.40.10">
    <property type="entry name" value="PPM-type phosphatase domain"/>
    <property type="match status" value="1"/>
</dbReference>
<dbReference type="GO" id="GO:0006355">
    <property type="term" value="P:regulation of DNA-templated transcription"/>
    <property type="evidence" value="ECO:0007669"/>
    <property type="project" value="InterPro"/>
</dbReference>
<feature type="domain" description="PAC" evidence="15">
    <location>
        <begin position="579"/>
        <end position="630"/>
    </location>
</feature>
<dbReference type="PROSITE" id="PS50112">
    <property type="entry name" value="PAS"/>
    <property type="match status" value="2"/>
</dbReference>
<evidence type="ECO:0000256" key="11">
    <source>
        <dbReference type="ARBA" id="ARBA00070616"/>
    </source>
</evidence>
<dbReference type="InterPro" id="IPR042240">
    <property type="entry name" value="CHASE_sf"/>
</dbReference>